<reference evidence="2 3" key="1">
    <citation type="submission" date="2024-02" db="EMBL/GenBank/DDBJ databases">
        <authorList>
            <person name="Vignale AGUSTIN F."/>
            <person name="Sosa J E."/>
            <person name="Modenutti C."/>
        </authorList>
    </citation>
    <scope>NUCLEOTIDE SEQUENCE [LARGE SCALE GENOMIC DNA]</scope>
</reference>
<evidence type="ECO:0000313" key="2">
    <source>
        <dbReference type="EMBL" id="CAK9163035.1"/>
    </source>
</evidence>
<keyword evidence="3" id="KW-1185">Reference proteome</keyword>
<evidence type="ECO:0000313" key="3">
    <source>
        <dbReference type="Proteomes" id="UP001642360"/>
    </source>
</evidence>
<dbReference type="Proteomes" id="UP001642360">
    <property type="component" value="Unassembled WGS sequence"/>
</dbReference>
<comment type="caution">
    <text evidence="2">The sequence shown here is derived from an EMBL/GenBank/DDBJ whole genome shotgun (WGS) entry which is preliminary data.</text>
</comment>
<organism evidence="2 3">
    <name type="scientific">Ilex paraguariensis</name>
    <name type="common">yerba mate</name>
    <dbReference type="NCBI Taxonomy" id="185542"/>
    <lineage>
        <taxon>Eukaryota</taxon>
        <taxon>Viridiplantae</taxon>
        <taxon>Streptophyta</taxon>
        <taxon>Embryophyta</taxon>
        <taxon>Tracheophyta</taxon>
        <taxon>Spermatophyta</taxon>
        <taxon>Magnoliopsida</taxon>
        <taxon>eudicotyledons</taxon>
        <taxon>Gunneridae</taxon>
        <taxon>Pentapetalae</taxon>
        <taxon>asterids</taxon>
        <taxon>campanulids</taxon>
        <taxon>Aquifoliales</taxon>
        <taxon>Aquifoliaceae</taxon>
        <taxon>Ilex</taxon>
    </lineage>
</organism>
<feature type="region of interest" description="Disordered" evidence="1">
    <location>
        <begin position="121"/>
        <end position="142"/>
    </location>
</feature>
<feature type="compositionally biased region" description="Low complexity" evidence="1">
    <location>
        <begin position="121"/>
        <end position="133"/>
    </location>
</feature>
<dbReference type="AlphaFoldDB" id="A0ABC8T4N8"/>
<evidence type="ECO:0000256" key="1">
    <source>
        <dbReference type="SAM" id="MobiDB-lite"/>
    </source>
</evidence>
<accession>A0ABC8T4N8</accession>
<sequence length="223" mass="24523">MDGGVGDEVHATMDAIDGSHLQSQGGEYSLKPGSSSMLELHDEISPHQFAGDLDGKIPDSISASEHSCADPIYIDDGGTMVEELTLRNYFGGNMAIVGTSNDRDSIRTRQNQLQHLCQIADGSGSRRSGGDASFGHPDRAMPSDWEDMGKPVFEDILGQNQRMTIAMASLNTPFAMQINLFRAVQYYYLEVSRQKIYLNLVFLSTLLKIQRKARGSYVEAQLV</sequence>
<gene>
    <name evidence="2" type="ORF">ILEXP_LOCUS32004</name>
</gene>
<dbReference type="EMBL" id="CAUOFW020003948">
    <property type="protein sequence ID" value="CAK9163035.1"/>
    <property type="molecule type" value="Genomic_DNA"/>
</dbReference>
<name>A0ABC8T4N8_9AQUA</name>
<proteinExistence type="predicted"/>
<protein>
    <submittedName>
        <fullName evidence="2">Uncharacterized protein</fullName>
    </submittedName>
</protein>